<reference evidence="2" key="2">
    <citation type="submission" date="2023-02" db="EMBL/GenBank/DDBJ databases">
        <authorList>
            <person name="Swenson N.G."/>
            <person name="Wegrzyn J.L."/>
            <person name="Mcevoy S.L."/>
        </authorList>
    </citation>
    <scope>NUCLEOTIDE SEQUENCE</scope>
    <source>
        <strain evidence="2">91603</strain>
        <tissue evidence="2">Leaf</tissue>
    </source>
</reference>
<dbReference type="EMBL" id="JAJSOW010000106">
    <property type="protein sequence ID" value="KAI9159972.1"/>
    <property type="molecule type" value="Genomic_DNA"/>
</dbReference>
<keyword evidence="3" id="KW-1185">Reference proteome</keyword>
<reference evidence="2" key="1">
    <citation type="journal article" date="2022" name="Plant J.">
        <title>Strategies of tolerance reflected in two North American maple genomes.</title>
        <authorList>
            <person name="McEvoy S.L."/>
            <person name="Sezen U.U."/>
            <person name="Trouern-Trend A."/>
            <person name="McMahon S.M."/>
            <person name="Schaberg P.G."/>
            <person name="Yang J."/>
            <person name="Wegrzyn J.L."/>
            <person name="Swenson N.G."/>
        </authorList>
    </citation>
    <scope>NUCLEOTIDE SEQUENCE</scope>
    <source>
        <strain evidence="2">91603</strain>
    </source>
</reference>
<organism evidence="2 3">
    <name type="scientific">Acer negundo</name>
    <name type="common">Box elder</name>
    <dbReference type="NCBI Taxonomy" id="4023"/>
    <lineage>
        <taxon>Eukaryota</taxon>
        <taxon>Viridiplantae</taxon>
        <taxon>Streptophyta</taxon>
        <taxon>Embryophyta</taxon>
        <taxon>Tracheophyta</taxon>
        <taxon>Spermatophyta</taxon>
        <taxon>Magnoliopsida</taxon>
        <taxon>eudicotyledons</taxon>
        <taxon>Gunneridae</taxon>
        <taxon>Pentapetalae</taxon>
        <taxon>rosids</taxon>
        <taxon>malvids</taxon>
        <taxon>Sapindales</taxon>
        <taxon>Sapindaceae</taxon>
        <taxon>Hippocastanoideae</taxon>
        <taxon>Acereae</taxon>
        <taxon>Acer</taxon>
    </lineage>
</organism>
<name>A0AAD5NIQ2_ACENE</name>
<evidence type="ECO:0000313" key="2">
    <source>
        <dbReference type="EMBL" id="KAI9159972.1"/>
    </source>
</evidence>
<comment type="caution">
    <text evidence="2">The sequence shown here is derived from an EMBL/GenBank/DDBJ whole genome shotgun (WGS) entry which is preliminary data.</text>
</comment>
<proteinExistence type="predicted"/>
<sequence length="263" mass="30754">MRVKLAEYGWHNRRAVGHGGYVRRESSNEGISRETGREGLRRTEQRTEQRTRVQENRSYVEALSGNLETGSFDDKEPRCMKWEGSHLTAGWFSKTALGVLKQFLDISTVNQRLLFRGFSFSSQFLGDKNIIWQFDEESDCIGFIKNRFFWDDCFVSIELCTQEAVARSRLMWIEVHVVPLRCWHDSFFMSVGRRMGIPLLIEEDTRKKSKLDRGRLLISIPIDSKCPKKIKVQDRSRLFEISIVVDETPVDQIWINRLQGELK</sequence>
<feature type="region of interest" description="Disordered" evidence="1">
    <location>
        <begin position="22"/>
        <end position="50"/>
    </location>
</feature>
<protein>
    <recommendedName>
        <fullName evidence="4">DUF4283 domain-containing protein</fullName>
    </recommendedName>
</protein>
<gene>
    <name evidence="2" type="ORF">LWI28_003879</name>
</gene>
<dbReference type="AlphaFoldDB" id="A0AAD5NIQ2"/>
<evidence type="ECO:0008006" key="4">
    <source>
        <dbReference type="Google" id="ProtNLM"/>
    </source>
</evidence>
<evidence type="ECO:0000313" key="3">
    <source>
        <dbReference type="Proteomes" id="UP001064489"/>
    </source>
</evidence>
<accession>A0AAD5NIQ2</accession>
<evidence type="ECO:0000256" key="1">
    <source>
        <dbReference type="SAM" id="MobiDB-lite"/>
    </source>
</evidence>
<dbReference type="Proteomes" id="UP001064489">
    <property type="component" value="Chromosome 2"/>
</dbReference>